<name>A0A5B9VVN3_9BACT</name>
<evidence type="ECO:0000313" key="9">
    <source>
        <dbReference type="Proteomes" id="UP000324233"/>
    </source>
</evidence>
<dbReference type="PROSITE" id="PS50850">
    <property type="entry name" value="MFS"/>
    <property type="match status" value="1"/>
</dbReference>
<comment type="subcellular location">
    <subcellularLocation>
        <location evidence="1">Cell membrane</location>
        <topology evidence="1">Multi-pass membrane protein</topology>
    </subcellularLocation>
</comment>
<dbReference type="GO" id="GO:0005886">
    <property type="term" value="C:plasma membrane"/>
    <property type="evidence" value="ECO:0007669"/>
    <property type="project" value="UniProtKB-SubCell"/>
</dbReference>
<evidence type="ECO:0000313" key="8">
    <source>
        <dbReference type="EMBL" id="QEH32302.1"/>
    </source>
</evidence>
<evidence type="ECO:0000256" key="1">
    <source>
        <dbReference type="ARBA" id="ARBA00004651"/>
    </source>
</evidence>
<dbReference type="InterPro" id="IPR036259">
    <property type="entry name" value="MFS_trans_sf"/>
</dbReference>
<feature type="domain" description="Major facilitator superfamily (MFS) profile" evidence="7">
    <location>
        <begin position="221"/>
        <end position="428"/>
    </location>
</feature>
<dbReference type="PANTHER" id="PTHR23513">
    <property type="entry name" value="INTEGRAL MEMBRANE EFFLUX PROTEIN-RELATED"/>
    <property type="match status" value="1"/>
</dbReference>
<dbReference type="KEGG" id="agv:OJF2_07720"/>
<dbReference type="InterPro" id="IPR020846">
    <property type="entry name" value="MFS_dom"/>
</dbReference>
<feature type="transmembrane region" description="Helical" evidence="6">
    <location>
        <begin position="86"/>
        <end position="110"/>
    </location>
</feature>
<sequence length="428" mass="43177">MAAGLSGEGAFLRFWSAQAISAVGSRITTTALPILAVMTIGATEEAVATLSAIAMAPGVLVGLTMGGHVDRRRKRPLLIGSDLVRAGLLLTVPAAAWLGVLGMGQLYVVAAINGAAYSLFAIADNAYLPTLIGRELLVEGNSKLETTEAIAEISGPALGGILVQAITAPLAIVLDAVSFLASAVLLASIRRDEVPAAGVEDRPTALGDLRFGLRAVLGNPLVRPEFLAEAVASLSSGAFVGLYTIYAIRTLGLSPAGLGAVIGCGGVGALFGAMLAGRLARRLGFGPAMVACLAIGRAAGLLIPLARGPEWLAYSCLVGHQLVGDGFLVASSILAVSLRQSVLRQEALGRANAVFHVSSGLLLPLGAVVAGLIAAASDARTALWIGTLGGLLTPLIVGLSAVAGLRAIPIQPAAHVPRTITAGAEEPA</sequence>
<dbReference type="OrthoDB" id="145388at2"/>
<dbReference type="InterPro" id="IPR011701">
    <property type="entry name" value="MFS"/>
</dbReference>
<feature type="transmembrane region" description="Helical" evidence="6">
    <location>
        <begin position="161"/>
        <end position="186"/>
    </location>
</feature>
<protein>
    <submittedName>
        <fullName evidence="8">Enterobactin exporter EntS</fullName>
    </submittedName>
</protein>
<feature type="transmembrane region" description="Helical" evidence="6">
    <location>
        <begin position="311"/>
        <end position="336"/>
    </location>
</feature>
<gene>
    <name evidence="8" type="ORF">OJF2_07720</name>
</gene>
<keyword evidence="4 6" id="KW-1133">Transmembrane helix</keyword>
<dbReference type="PANTHER" id="PTHR23513:SF6">
    <property type="entry name" value="MAJOR FACILITATOR SUPERFAMILY ASSOCIATED DOMAIN-CONTAINING PROTEIN"/>
    <property type="match status" value="1"/>
</dbReference>
<feature type="transmembrane region" description="Helical" evidence="6">
    <location>
        <begin position="357"/>
        <end position="376"/>
    </location>
</feature>
<dbReference type="Proteomes" id="UP000324233">
    <property type="component" value="Chromosome"/>
</dbReference>
<accession>A0A5B9VVN3</accession>
<keyword evidence="9" id="KW-1185">Reference proteome</keyword>
<dbReference type="CDD" id="cd06173">
    <property type="entry name" value="MFS_MefA_like"/>
    <property type="match status" value="1"/>
</dbReference>
<dbReference type="GO" id="GO:0022857">
    <property type="term" value="F:transmembrane transporter activity"/>
    <property type="evidence" value="ECO:0007669"/>
    <property type="project" value="InterPro"/>
</dbReference>
<proteinExistence type="predicted"/>
<evidence type="ECO:0000256" key="5">
    <source>
        <dbReference type="ARBA" id="ARBA00023136"/>
    </source>
</evidence>
<evidence type="ECO:0000256" key="2">
    <source>
        <dbReference type="ARBA" id="ARBA00022475"/>
    </source>
</evidence>
<keyword evidence="3 6" id="KW-0812">Transmembrane</keyword>
<feature type="transmembrane region" description="Helical" evidence="6">
    <location>
        <begin position="46"/>
        <end position="65"/>
    </location>
</feature>
<dbReference type="RefSeq" id="WP_148591378.1">
    <property type="nucleotide sequence ID" value="NZ_CP042997.1"/>
</dbReference>
<organism evidence="8 9">
    <name type="scientific">Aquisphaera giovannonii</name>
    <dbReference type="NCBI Taxonomy" id="406548"/>
    <lineage>
        <taxon>Bacteria</taxon>
        <taxon>Pseudomonadati</taxon>
        <taxon>Planctomycetota</taxon>
        <taxon>Planctomycetia</taxon>
        <taxon>Isosphaerales</taxon>
        <taxon>Isosphaeraceae</taxon>
        <taxon>Aquisphaera</taxon>
    </lineage>
</organism>
<reference evidence="8 9" key="1">
    <citation type="submission" date="2019-08" db="EMBL/GenBank/DDBJ databases">
        <title>Deep-cultivation of Planctomycetes and their phenomic and genomic characterization uncovers novel biology.</title>
        <authorList>
            <person name="Wiegand S."/>
            <person name="Jogler M."/>
            <person name="Boedeker C."/>
            <person name="Pinto D."/>
            <person name="Vollmers J."/>
            <person name="Rivas-Marin E."/>
            <person name="Kohn T."/>
            <person name="Peeters S.H."/>
            <person name="Heuer A."/>
            <person name="Rast P."/>
            <person name="Oberbeckmann S."/>
            <person name="Bunk B."/>
            <person name="Jeske O."/>
            <person name="Meyerdierks A."/>
            <person name="Storesund J.E."/>
            <person name="Kallscheuer N."/>
            <person name="Luecker S."/>
            <person name="Lage O.M."/>
            <person name="Pohl T."/>
            <person name="Merkel B.J."/>
            <person name="Hornburger P."/>
            <person name="Mueller R.-W."/>
            <person name="Bruemmer F."/>
            <person name="Labrenz M."/>
            <person name="Spormann A.M."/>
            <person name="Op den Camp H."/>
            <person name="Overmann J."/>
            <person name="Amann R."/>
            <person name="Jetten M.S.M."/>
            <person name="Mascher T."/>
            <person name="Medema M.H."/>
            <person name="Devos D.P."/>
            <person name="Kaster A.-K."/>
            <person name="Ovreas L."/>
            <person name="Rohde M."/>
            <person name="Galperin M.Y."/>
            <person name="Jogler C."/>
        </authorList>
    </citation>
    <scope>NUCLEOTIDE SEQUENCE [LARGE SCALE GENOMIC DNA]</scope>
    <source>
        <strain evidence="8 9">OJF2</strain>
    </source>
</reference>
<feature type="transmembrane region" description="Helical" evidence="6">
    <location>
        <begin position="382"/>
        <end position="405"/>
    </location>
</feature>
<evidence type="ECO:0000256" key="6">
    <source>
        <dbReference type="SAM" id="Phobius"/>
    </source>
</evidence>
<keyword evidence="2" id="KW-1003">Cell membrane</keyword>
<evidence type="ECO:0000256" key="4">
    <source>
        <dbReference type="ARBA" id="ARBA00022989"/>
    </source>
</evidence>
<dbReference type="Pfam" id="PF07690">
    <property type="entry name" value="MFS_1"/>
    <property type="match status" value="1"/>
</dbReference>
<keyword evidence="5 6" id="KW-0472">Membrane</keyword>
<dbReference type="EMBL" id="CP042997">
    <property type="protein sequence ID" value="QEH32302.1"/>
    <property type="molecule type" value="Genomic_DNA"/>
</dbReference>
<evidence type="ECO:0000256" key="3">
    <source>
        <dbReference type="ARBA" id="ARBA00022692"/>
    </source>
</evidence>
<evidence type="ECO:0000259" key="7">
    <source>
        <dbReference type="PROSITE" id="PS50850"/>
    </source>
</evidence>
<dbReference type="Gene3D" id="1.20.1250.20">
    <property type="entry name" value="MFS general substrate transporter like domains"/>
    <property type="match status" value="1"/>
</dbReference>
<dbReference type="AlphaFoldDB" id="A0A5B9VVN3"/>
<feature type="transmembrane region" description="Helical" evidence="6">
    <location>
        <begin position="254"/>
        <end position="276"/>
    </location>
</feature>
<dbReference type="SUPFAM" id="SSF103473">
    <property type="entry name" value="MFS general substrate transporter"/>
    <property type="match status" value="1"/>
</dbReference>
<feature type="transmembrane region" description="Helical" evidence="6">
    <location>
        <begin position="283"/>
        <end position="305"/>
    </location>
</feature>
<feature type="transmembrane region" description="Helical" evidence="6">
    <location>
        <begin position="226"/>
        <end position="248"/>
    </location>
</feature>